<keyword evidence="3" id="KW-1185">Reference proteome</keyword>
<feature type="compositionally biased region" description="Polar residues" evidence="1">
    <location>
        <begin position="20"/>
        <end position="29"/>
    </location>
</feature>
<protein>
    <submittedName>
        <fullName evidence="2">Uncharacterized protein</fullName>
    </submittedName>
</protein>
<dbReference type="AlphaFoldDB" id="A0A367RSL4"/>
<evidence type="ECO:0000256" key="1">
    <source>
        <dbReference type="SAM" id="MobiDB-lite"/>
    </source>
</evidence>
<evidence type="ECO:0000313" key="2">
    <source>
        <dbReference type="EMBL" id="RCJ38673.1"/>
    </source>
</evidence>
<name>A0A367RSL4_9NOSO</name>
<sequence>MSDDKPRSVYALPNEELEQQSKPQSVSKPRTQKPELPAERFQHIKFLDCDKPVSRIIFECWHCFQGILCEYTGEPIRGEYKGRPSIIQIQVQCPNCEQTAIRLNTGEVLSTTAIPSPWKQ</sequence>
<comment type="caution">
    <text evidence="2">The sequence shown here is derived from an EMBL/GenBank/DDBJ whole genome shotgun (WGS) entry which is preliminary data.</text>
</comment>
<organism evidence="2 3">
    <name type="scientific">Nostoc minutum NIES-26</name>
    <dbReference type="NCBI Taxonomy" id="1844469"/>
    <lineage>
        <taxon>Bacteria</taxon>
        <taxon>Bacillati</taxon>
        <taxon>Cyanobacteriota</taxon>
        <taxon>Cyanophyceae</taxon>
        <taxon>Nostocales</taxon>
        <taxon>Nostocaceae</taxon>
        <taxon>Nostoc</taxon>
    </lineage>
</organism>
<proteinExistence type="predicted"/>
<feature type="region of interest" description="Disordered" evidence="1">
    <location>
        <begin position="1"/>
        <end position="36"/>
    </location>
</feature>
<dbReference type="EMBL" id="LXQD01000093">
    <property type="protein sequence ID" value="RCJ38673.1"/>
    <property type="molecule type" value="Genomic_DNA"/>
</dbReference>
<dbReference type="Proteomes" id="UP000252107">
    <property type="component" value="Unassembled WGS sequence"/>
</dbReference>
<gene>
    <name evidence="2" type="ORF">A6770_39565</name>
</gene>
<reference evidence="2" key="1">
    <citation type="submission" date="2016-04" db="EMBL/GenBank/DDBJ databases">
        <authorList>
            <person name="Tabuchi Yagui T.R."/>
        </authorList>
    </citation>
    <scope>NUCLEOTIDE SEQUENCE [LARGE SCALE GENOMIC DNA]</scope>
    <source>
        <strain evidence="2">NIES-26</strain>
    </source>
</reference>
<accession>A0A367RSL4</accession>
<evidence type="ECO:0000313" key="3">
    <source>
        <dbReference type="Proteomes" id="UP000252107"/>
    </source>
</evidence>